<feature type="region of interest" description="Disordered" evidence="2">
    <location>
        <begin position="4354"/>
        <end position="4383"/>
    </location>
</feature>
<feature type="compositionally biased region" description="Low complexity" evidence="2">
    <location>
        <begin position="5387"/>
        <end position="5406"/>
    </location>
</feature>
<feature type="region of interest" description="Disordered" evidence="2">
    <location>
        <begin position="2730"/>
        <end position="2761"/>
    </location>
</feature>
<feature type="compositionally biased region" description="Polar residues" evidence="2">
    <location>
        <begin position="5350"/>
        <end position="5370"/>
    </location>
</feature>
<feature type="region of interest" description="Disordered" evidence="2">
    <location>
        <begin position="5048"/>
        <end position="5088"/>
    </location>
</feature>
<feature type="region of interest" description="Disordered" evidence="2">
    <location>
        <begin position="1384"/>
        <end position="1432"/>
    </location>
</feature>
<reference evidence="3" key="1">
    <citation type="submission" date="2021-02" db="EMBL/GenBank/DDBJ databases">
        <authorList>
            <person name="Nowell W R."/>
        </authorList>
    </citation>
    <scope>NUCLEOTIDE SEQUENCE</scope>
</reference>
<evidence type="ECO:0000313" key="3">
    <source>
        <dbReference type="EMBL" id="CAF4015091.1"/>
    </source>
</evidence>
<feature type="coiled-coil region" evidence="1">
    <location>
        <begin position="2374"/>
        <end position="2401"/>
    </location>
</feature>
<feature type="compositionally biased region" description="Basic and acidic residues" evidence="2">
    <location>
        <begin position="4871"/>
        <end position="4884"/>
    </location>
</feature>
<proteinExistence type="predicted"/>
<feature type="compositionally biased region" description="Basic and acidic residues" evidence="2">
    <location>
        <begin position="4662"/>
        <end position="4675"/>
    </location>
</feature>
<keyword evidence="1" id="KW-0175">Coiled coil</keyword>
<feature type="compositionally biased region" description="Basic and acidic residues" evidence="2">
    <location>
        <begin position="3589"/>
        <end position="3601"/>
    </location>
</feature>
<feature type="region of interest" description="Disordered" evidence="2">
    <location>
        <begin position="5009"/>
        <end position="5032"/>
    </location>
</feature>
<gene>
    <name evidence="3" type="ORF">OVN521_LOCUS15853</name>
</gene>
<feature type="compositionally biased region" description="Low complexity" evidence="2">
    <location>
        <begin position="2894"/>
        <end position="2908"/>
    </location>
</feature>
<feature type="region of interest" description="Disordered" evidence="2">
    <location>
        <begin position="1536"/>
        <end position="1566"/>
    </location>
</feature>
<feature type="region of interest" description="Disordered" evidence="2">
    <location>
        <begin position="4548"/>
        <end position="4612"/>
    </location>
</feature>
<keyword evidence="4" id="KW-1185">Reference proteome</keyword>
<feature type="region of interest" description="Disordered" evidence="2">
    <location>
        <begin position="4658"/>
        <end position="4821"/>
    </location>
</feature>
<feature type="compositionally biased region" description="Low complexity" evidence="2">
    <location>
        <begin position="4358"/>
        <end position="4376"/>
    </location>
</feature>
<feature type="compositionally biased region" description="Acidic residues" evidence="2">
    <location>
        <begin position="5260"/>
        <end position="5270"/>
    </location>
</feature>
<feature type="compositionally biased region" description="Basic and acidic residues" evidence="2">
    <location>
        <begin position="5371"/>
        <end position="5384"/>
    </location>
</feature>
<feature type="compositionally biased region" description="Polar residues" evidence="2">
    <location>
        <begin position="1745"/>
        <end position="1757"/>
    </location>
</feature>
<dbReference type="EMBL" id="CAJOBG010002569">
    <property type="protein sequence ID" value="CAF4015091.1"/>
    <property type="molecule type" value="Genomic_DNA"/>
</dbReference>
<evidence type="ECO:0000256" key="1">
    <source>
        <dbReference type="SAM" id="Coils"/>
    </source>
</evidence>
<feature type="compositionally biased region" description="Polar residues" evidence="2">
    <location>
        <begin position="3421"/>
        <end position="3430"/>
    </location>
</feature>
<feature type="compositionally biased region" description="Basic and acidic residues" evidence="2">
    <location>
        <begin position="3757"/>
        <end position="3769"/>
    </location>
</feature>
<feature type="region of interest" description="Disordered" evidence="2">
    <location>
        <begin position="3755"/>
        <end position="3774"/>
    </location>
</feature>
<feature type="region of interest" description="Disordered" evidence="2">
    <location>
        <begin position="4395"/>
        <end position="4420"/>
    </location>
</feature>
<feature type="region of interest" description="Disordered" evidence="2">
    <location>
        <begin position="5283"/>
        <end position="5406"/>
    </location>
</feature>
<feature type="compositionally biased region" description="Low complexity" evidence="2">
    <location>
        <begin position="2730"/>
        <end position="2740"/>
    </location>
</feature>
<feature type="compositionally biased region" description="Basic and acidic residues" evidence="2">
    <location>
        <begin position="4746"/>
        <end position="4821"/>
    </location>
</feature>
<feature type="compositionally biased region" description="Polar residues" evidence="2">
    <location>
        <begin position="306"/>
        <end position="315"/>
    </location>
</feature>
<evidence type="ECO:0000256" key="2">
    <source>
        <dbReference type="SAM" id="MobiDB-lite"/>
    </source>
</evidence>
<feature type="compositionally biased region" description="Low complexity" evidence="2">
    <location>
        <begin position="5325"/>
        <end position="5339"/>
    </location>
</feature>
<feature type="region of interest" description="Disordered" evidence="2">
    <location>
        <begin position="5249"/>
        <end position="5271"/>
    </location>
</feature>
<feature type="region of interest" description="Disordered" evidence="2">
    <location>
        <begin position="2886"/>
        <end position="2909"/>
    </location>
</feature>
<feature type="region of interest" description="Disordered" evidence="2">
    <location>
        <begin position="3046"/>
        <end position="3076"/>
    </location>
</feature>
<feature type="compositionally biased region" description="Polar residues" evidence="2">
    <location>
        <begin position="1536"/>
        <end position="1557"/>
    </location>
</feature>
<feature type="region of interest" description="Disordered" evidence="2">
    <location>
        <begin position="306"/>
        <end position="327"/>
    </location>
</feature>
<feature type="region of interest" description="Disordered" evidence="2">
    <location>
        <begin position="1745"/>
        <end position="1776"/>
    </location>
</feature>
<feature type="compositionally biased region" description="Basic and acidic residues" evidence="2">
    <location>
        <begin position="4592"/>
        <end position="4612"/>
    </location>
</feature>
<organism evidence="3 4">
    <name type="scientific">Rotaria magnacalcarata</name>
    <dbReference type="NCBI Taxonomy" id="392030"/>
    <lineage>
        <taxon>Eukaryota</taxon>
        <taxon>Metazoa</taxon>
        <taxon>Spiralia</taxon>
        <taxon>Gnathifera</taxon>
        <taxon>Rotifera</taxon>
        <taxon>Eurotatoria</taxon>
        <taxon>Bdelloidea</taxon>
        <taxon>Philodinida</taxon>
        <taxon>Philodinidae</taxon>
        <taxon>Rotaria</taxon>
    </lineage>
</organism>
<feature type="region of interest" description="Disordered" evidence="2">
    <location>
        <begin position="3587"/>
        <end position="3606"/>
    </location>
</feature>
<accession>A0A819PMD4</accession>
<feature type="compositionally biased region" description="Basic and acidic residues" evidence="2">
    <location>
        <begin position="4914"/>
        <end position="4950"/>
    </location>
</feature>
<feature type="region of interest" description="Disordered" evidence="2">
    <location>
        <begin position="4867"/>
        <end position="4994"/>
    </location>
</feature>
<feature type="region of interest" description="Disordered" evidence="2">
    <location>
        <begin position="5104"/>
        <end position="5147"/>
    </location>
</feature>
<feature type="region of interest" description="Disordered" evidence="2">
    <location>
        <begin position="3406"/>
        <end position="3430"/>
    </location>
</feature>
<name>A0A819PMD4_9BILA</name>
<feature type="non-terminal residue" evidence="3">
    <location>
        <position position="5406"/>
    </location>
</feature>
<feature type="compositionally biased region" description="Polar residues" evidence="2">
    <location>
        <begin position="4395"/>
        <end position="4413"/>
    </location>
</feature>
<feature type="compositionally biased region" description="Polar residues" evidence="2">
    <location>
        <begin position="1417"/>
        <end position="1432"/>
    </location>
</feature>
<evidence type="ECO:0000313" key="4">
    <source>
        <dbReference type="Proteomes" id="UP000663866"/>
    </source>
</evidence>
<feature type="non-terminal residue" evidence="3">
    <location>
        <position position="1"/>
    </location>
</feature>
<protein>
    <submittedName>
        <fullName evidence="3">Uncharacterized protein</fullName>
    </submittedName>
</protein>
<comment type="caution">
    <text evidence="3">The sequence shown here is derived from an EMBL/GenBank/DDBJ whole genome shotgun (WGS) entry which is preliminary data.</text>
</comment>
<sequence>REIIGTPVISDIPTDEHVIEPAVEVPLTDETVTTTEVTTTQERTLEPVAETEEVLQQPLITEEVLQQPLITEEILHQPLVTTTDTDTFEDSKKEDRQPVVLEPTTELADRVSRDALTDAVREIIVTPVISDIPSDEHVIEPAVEVPLTDETVTTTEVTTTQVATVESVAETEEVLQQPLITEEVSQQPLITEEILHQPLVTSTDAEIADDSKKEDRQPVVLEPKTELADRVSTDALTDAVREIIGTPVISDIPTDEHVVERAIEVPSTEETITTTEVTTTQEATVEPVAETEEVLQQPLITEEVSQQPNAMSTDTEIVDDSKKEDQQPVVLEPRTEIADLVSTDALTDALREIIGTPVVTDIPPDVDVAERAIEIPPTEETITTTELTTTQEERLQPVAVAGEILHQPLVATTDTETVEDGKKEDNQPVVREPTTELVDRVTTDALTDAVREIIGTPVISDIPTDEHVIEPAVEVPLTDETVTTTEVTTTQEETVQPVAETEEVLQQPLITEEVSQQPLITEEVLHQPLAMSTDTEIVDDSKKEDQQPVVLEPRTEIADRVSTDALTDAVREIIGTPVVTDIPPDVDVAEQAIEIPPTEETITTTELTTTQEERLQPVAVAGEILPQPLVTTTDTETVEDGKKEDHQPVVREPTTELADRLTTDALTDAVREIIGTPVISDILTDEHVIERAIEVPSTEETITTTEVTTTQEATLQPVAMTEEVLQQALVTAADTEIVEDSKKEHHQPVVLEPTNELPDSVSTDELTDAVREIIGTPVIRDIPTEEHVIERAIEVSSTEEAITTKEVPTTQEETVAQIPSTEQTITSTQVPITQEETVEPIAATTELLQEPLITEEVLQQPLMTPSRVEIVEDSKQEDQQPVVVEPTTELADRVSTDALTDAVREIIATPVISDIPTDEDILERTIEVSSTEETTTTTEVPRTQEATVEPIAAAAELLQEPLVTEEVLQQPLVTPSHVEIVEDSEKEDRLHVVREPTTELADRVSTDALTDAVREIKATPVIIDIPIDEHILERVSEFPSTEETITTTEIPTTQEEMVQTVAVTEEVLQQPLITEEVLQQPLMALSHVEIVEDSEKEDEQPVVLEPTTEIADRVSTDALTIAVREIIATRFVSDIPTDEHVLERVIEVPSTVETVTTTEVTTTQEETLQPVAVTEEVLHQPLITEEVLRQPLITEDVLQHPLVASADAEIVEDSKKEDQHPVILEPRTELADRVSTDALTNAVCEILSAPVIIESLPVENMVDETIETSLLRSVPDASGEMQTTTFPELIAAEEERNKSLDNIQKEVEQSTSVAEVVVASTEETKTEDGQSVIADKPNEDVAEDMFWEALTGVVGDILNTTVVTYLPVVEHNVQRTLKTEPISETPLLPSLSESKDELRTMSSWEKTTIEEEERTEPSGTKQQELQESSLAPSITEIAVESTAEEQVAERINSETSSEIVGHILATPITVQLPSVEHSILEDTEHEPSLERTLSASLDEASDQLDKLMFSTDSLAVEKITEVEVRKHDEVQQPAITSVTTQQIQVRTTEDQSPSNADTKTEEAAERVSSEVLNDVVREIISTPAAVDISTTDIIPDNKITTIEGEADKKSDVTISSVLEQEVPVVLPAEVVTEEKLLLTDTTLTEEPQLSPPASVMGIKVEPTATEDAIAKHEVESLSLESSNEIVSETAYTSVSATLPFVDDKSKATEHIEQPVILSESSVMEESGVIRENVISITTITTTADAEQTSAEKQSLSNDQKEIEEEETLSTDLSPESVKQVSTAPITTDISLVETSFITSADTIDVHIEKHVEKQVDSITATSVTEHVAKPVTGASAMYFEDTTHDIVTIPTANDRIEIVAPVEEVKQPTYTSIEVVHETITVTPEVDSDKKEISYVQTQLHESDEVISLPNVITSSESEQVPVQSTPTVISEQPDQETSLQDNVLGSALKIVSSEPESPVHPLDFTLSTSSEEEFSSEHDNEIISPALYGTIKTLVDDAIDDACCKLEQTVPDQSTDQSLTSTYTVSDEYPEEVTPDINLINDLETKSVDDYDSISGLTNIVNDLVKVSNETSPESSISNENNQVIASPKSDFDEQIQTTELPNIADATTKTLNIQTSFPEQSDISQDTPLQRASAVKPTFVIGDLDQDIMDEEPPTFFVPDTPTNSEANFRTLYEQRHFALNANEEPSSQFTPVDSQVSLESATQLEEKTYASDSPLVYFELQEKRHILISPQKSTESDQTEQAASSLTTWTTIEPFITNEEEQKKPDVSDINLDVRSYEYARKFDLESPSVVSHLPSREYRQVFGVSDDIIKTVDDMTDHVHETLSTEREQNQQPVTSDEIPSLLSESNENLASEDIQYTLLSTNAPVSESVKRITEALEALEFDLREQQDNIQLHESSFPDTHEHVVDEKNTVSSKLATALTDDIEQVLKNPPPVFSSKEDFSNEDLLPTKIKSENVDEIKSTVELYSQYSKLQDLIDSLEKPLDDLQSSSSSIVEHQSITTEIEEKADDDHHLEDRYDTFIDHIRKLEEATHKSLIHDTNQEVVLLPQDDKTTDDNMTSDDLVKTVEEIFASPVCSVINQYEKIASEEGINESNLAVILEQMLAQTQYPTKFTKLTAPTDLTLSSNELEQKQQEEIQVIESHDEILTSTSIDQKEILNQDDLPETEKIQPSSIFEKGRSAITDALALLTGATLQSSTTDEITSSADSSFHDNSDLQAKITATITETTTTTQPAITSETKDEHIVQTSSNDNETKPEDEQIQALATDVLSISVILSSSMIPSTETKVNDTEKHVESSEIVPSPTAGYFSSSDVYHAYKQPIESVVKNEPESSSIGEHETATVSNIISSPTITSVTTEILEETTSASQSPLTDEIISHTVVAESEISVEQPSSNEQNTQQETSSEQASLLLKEDKVIESASIQETRVIPNIEEDLTKHTQSTIELPQSIEISSPVTGYFSSSDVYHAYKQPIEPVVEKEPTTETHDEVTLASQVPIIDEEKSTPVVVEQEIDVLKSSSEEKESVDEDTSSIGLLETLKSYLPASIRSTETEETTSETSSLSNKTDEDTATSSMTGSIVASVSEEHLTESVEPLIEASEKSSMSSPVAGYFSSSDVYHAYKQPIEPVFEEEPESSSLIEKATTTVSSIISSLTSAVTTTESTQDSTSTVDETLSHPAVVEDETNILKPLPDEQNIQQESVSSPIMLEEVKTVLPSDTSLTTTDQITSEEPIVSAPLDEVVVADVPDEDLTKSEQSKVETMKPVEISSPVAGYFSSSDVYHAYKQAIEPVLEKEPESPSVVEQVTNILSHIITDFKSHLPTLSTTETELISEPSITEKEISAPVAVDEEIIALKSAVDEQDTARDEASSTDLLETLKSYLPASMRSTEMEESFEDGKEELTTLSTSLAEPSTEVISEIEQSETTKSTTGTEAKESISSIIAGYFSSSDVYHAYKQPIEPAFEKEPESPSLVEQATNIVSHIISDFTSHLPTLQSHEEVNQTPIIDEEESTSAAVEKEIDVSKPTSEENEMVAEDTSSTGLLETLKSYLPTSMRSTEIDEITSELPAEPRKIDEVTVASSSTRKAVTSVSEEHLTEGAESKKSSISSPVAGYFSSSDVYHAYKQPIEPVFEKEPESPSLVEQATNIVSHIISDFTSHLPTLQSHEEVNQTPIIDEEESTSAAVEKEIDVSKPTSEENEMVAEDTSSTGLLETLKSYLPTSMRSTEIDEITSELPAEPRKIDEVTVASSSTRTAVTSVSEEHLTEGAESEKSSISSPVAGYFSSSDVYHAYKQPIEPAFEKEPESPSLVDQVTSIVSHIITDFTSHLPTLQSHEEVNQAPIIDEEKSTSEEKVIAGDDTSSTGLLETLNSYLPASLLSAEITSETPIEYTKAVEVTVPSPSTDTVATTATKQQIEKTENELRASSVEDIVPDASSSLNKDIVKADAPKSVESVAPSTEEVQEIIVSKPLEVSKDEQAQQEFSPVASESTTSFVTTSTLSDTTTIDISNEEPRIERALPLMDIQQPQQEQEVSHQQESVSNQFDLSHVEESVVDEKGLTSESGQDSSTIMDVTPTVQDILPTPVTSHVDIHKEKPTSQDDEQEISTTTLHTSVDDDMTHQSKIHSIEQDSSVDAEMISNIVSSDEKAMAPEVSSTVQQELTEEQLENVGITEDKESLIEIAKEILVAPLQSAVDKCEKIVWVQEQPTSTTTVQTADEQETLTTITNITEQEITTQEQIEQQLSQPLQVIGDDYPWYSNYYTIADADGKLGPLYEALTNTVEQLEQRPPPTIVEFQPEPHERVVIPDDDHQTLTETKDTRAKVHELAQISASLTSSLTPTQDEQINDEDGFQVVQHRKCAPSSTTQQETSSYTQITSETTPSPDIDLIPVVIHGHPVSPTGTMSTSASENSTITSSTNRKKKHNEIKKDKEIILFDAPLVSISDTNKHESDTVKSEVVEEHTEITQPQVLPCVHTDDSTEIEQSLPTAKHEIDHASDDIKHELDHPSTEIKHQQDQPLEEIKLQQGEPTVEVKPQEIKVLEEIKVQQRELSAAVKPQQDEPSVEVKPQEDQPSKEIIIQQAERSVEVKSQQDQPLEEIKDQKDERSVEVKPQEDQPLEEIKLLQLEAPVEVTPQEDQVLEEIKVQQGEVSVEVKSQQDVSSLEIEFQQHEPSAEVKHFQGEQSEGIKLQQVESPLEVESPQAESLVEVKPQKDQPLEEINLQEDVSSAEVKSQEDEPPVEVKSQPDEPLEEVKPQKDESFEGIQFHEVEPSVEVKSEQDQPLKEIKPQQDEPSVKVKPQEDQPSKEIKDQKDERSVEVKPQEDQPLEEIKLLQLEAPVEVTPQEDQVLEEIKVQQGELSAEVKSRQDVSSLEIEFQQHEPSAEVKHFQGEQSEGIKLQQVESPLEVESPQAESLVEVKSQKDQPLEEIKLQQDQPSKEIKAQEEEKSVEVKPQDDQPLEEINLQEDVSSAEVKSQEDEPPVEVKSQPDEPLEEVKPQKDQSFEGIQFHEVEPSVEVKSEQDQPLKVIKPQQDVPSVEVKHQEDQLLKEIKLQEGEVSVEVESEQDQPSNKIDSHQDQSSEVVGYGIEHPSEDNKHAIELVHQTVDELRQALTDTNSDEQHGEMLSASLTSDIAAPEQVDTDNNDSTSSDASQWLSSSFVTLPEDAKLDTHATEQSIVTQSVSITVLSERESAKSEILSSSSSIRKKKIKVRSTEQGKHQDAEVISSTVVIEEPKVEFKPTSLIPVKTTTTPVLTKMTPPKSEEKEEENIDDDEGFQVVTYRKHVPSTVTHEKVLPQSPILISKKRSGSDNDRKRAVARRTHGSSIPVATSSTTRPTSQTSTTTKQKIYRKETTLSEVPLSSASTDNDITFSSSIDKSRSKDMEQKPLDQPKTSSITTESKSISSTFLITS</sequence>
<dbReference type="Proteomes" id="UP000663866">
    <property type="component" value="Unassembled WGS sequence"/>
</dbReference>
<feature type="compositionally biased region" description="Basic and acidic residues" evidence="2">
    <location>
        <begin position="5009"/>
        <end position="5018"/>
    </location>
</feature>